<dbReference type="Proteomes" id="UP001430647">
    <property type="component" value="Unassembled WGS sequence"/>
</dbReference>
<keyword evidence="7" id="KW-0175">Coiled coil</keyword>
<comment type="subcellular location">
    <subcellularLocation>
        <location evidence="1">Membrane</location>
        <topology evidence="1">Single-pass membrane protein</topology>
    </subcellularLocation>
</comment>
<name>A0AAU8I564_9XANT</name>
<dbReference type="GO" id="GO:0016020">
    <property type="term" value="C:membrane"/>
    <property type="evidence" value="ECO:0007669"/>
    <property type="project" value="UniProtKB-SubCell"/>
</dbReference>
<feature type="domain" description="AprE-like beta-barrel" evidence="9">
    <location>
        <begin position="313"/>
        <end position="409"/>
    </location>
</feature>
<dbReference type="KEGG" id="xin:Q7W82_19105"/>
<dbReference type="PRINTS" id="PR01490">
    <property type="entry name" value="RTXTOXIND"/>
</dbReference>
<evidence type="ECO:0000313" key="11">
    <source>
        <dbReference type="EMBL" id="XCI80334.1"/>
    </source>
</evidence>
<organism evidence="11">
    <name type="scientific">Xanthomonas indica</name>
    <dbReference type="NCBI Taxonomy" id="2912242"/>
    <lineage>
        <taxon>Bacteria</taxon>
        <taxon>Pseudomonadati</taxon>
        <taxon>Pseudomonadota</taxon>
        <taxon>Gammaproteobacteria</taxon>
        <taxon>Lysobacterales</taxon>
        <taxon>Lysobacteraceae</taxon>
        <taxon>Xanthomonas</taxon>
    </lineage>
</organism>
<dbReference type="RefSeq" id="WP_242160952.1">
    <property type="nucleotide sequence ID" value="NZ_CP131914.1"/>
</dbReference>
<reference evidence="10 12" key="1">
    <citation type="journal article" date="2022" name="Curr. Microbiol.">
        <title>Xanthomonas indica sp. nov., a Novel Member of Non-Pathogenic Xanthomonas Community from Healthy Rice Seeds.</title>
        <authorList>
            <person name="Rana R."/>
            <person name="Madhavan V.N."/>
            <person name="Saroha T."/>
            <person name="Bansal K."/>
            <person name="Kaur A."/>
            <person name="Sonti R.V."/>
            <person name="Patel H.K."/>
            <person name="Patil P.B."/>
        </authorList>
    </citation>
    <scope>NUCLEOTIDE SEQUENCE [LARGE SCALE GENOMIC DNA]</scope>
    <source>
        <strain evidence="10 12">PPL560</strain>
    </source>
</reference>
<dbReference type="AlphaFoldDB" id="A0AAU8I564"/>
<accession>A0AAU8I564</accession>
<evidence type="ECO:0000256" key="6">
    <source>
        <dbReference type="ARBA" id="ARBA00023136"/>
    </source>
</evidence>
<protein>
    <submittedName>
        <fullName evidence="11">HlyD family efflux transporter periplasmic adaptor subunit</fullName>
    </submittedName>
    <submittedName>
        <fullName evidence="10">HlyD family secretion protein</fullName>
    </submittedName>
</protein>
<dbReference type="InterPro" id="IPR050739">
    <property type="entry name" value="MFP"/>
</dbReference>
<feature type="transmembrane region" description="Helical" evidence="8">
    <location>
        <begin position="41"/>
        <end position="63"/>
    </location>
</feature>
<evidence type="ECO:0000256" key="4">
    <source>
        <dbReference type="ARBA" id="ARBA00022692"/>
    </source>
</evidence>
<dbReference type="PROSITE" id="PS00543">
    <property type="entry name" value="HLYD_FAMILY"/>
    <property type="match status" value="1"/>
</dbReference>
<keyword evidence="6 8" id="KW-0472">Membrane</keyword>
<evidence type="ECO:0000313" key="10">
    <source>
        <dbReference type="EMBL" id="MCI2263222.1"/>
    </source>
</evidence>
<keyword evidence="4 8" id="KW-0812">Transmembrane</keyword>
<keyword evidence="5 8" id="KW-1133">Transmembrane helix</keyword>
<evidence type="ECO:0000256" key="5">
    <source>
        <dbReference type="ARBA" id="ARBA00022989"/>
    </source>
</evidence>
<dbReference type="EMBL" id="JAKJPQ010000015">
    <property type="protein sequence ID" value="MCI2263222.1"/>
    <property type="molecule type" value="Genomic_DNA"/>
</dbReference>
<evidence type="ECO:0000256" key="8">
    <source>
        <dbReference type="SAM" id="Phobius"/>
    </source>
</evidence>
<evidence type="ECO:0000313" key="12">
    <source>
        <dbReference type="Proteomes" id="UP001430647"/>
    </source>
</evidence>
<reference evidence="11" key="3">
    <citation type="submission" date="2023-08" db="EMBL/GenBank/DDBJ databases">
        <title>Complete genome sequence of Xanthomonas indica.</title>
        <authorList>
            <person name="Patil P.B."/>
            <person name="Rana R."/>
        </authorList>
    </citation>
    <scope>NUCLEOTIDE SEQUENCE</scope>
    <source>
        <strain evidence="11">PPL560</strain>
    </source>
</reference>
<evidence type="ECO:0000259" key="9">
    <source>
        <dbReference type="Pfam" id="PF26002"/>
    </source>
</evidence>
<dbReference type="Gene3D" id="2.40.30.170">
    <property type="match status" value="1"/>
</dbReference>
<dbReference type="PANTHER" id="PTHR30386:SF28">
    <property type="entry name" value="EXPORTED PROTEIN"/>
    <property type="match status" value="1"/>
</dbReference>
<feature type="coiled-coil region" evidence="7">
    <location>
        <begin position="213"/>
        <end position="247"/>
    </location>
</feature>
<dbReference type="GO" id="GO:0009306">
    <property type="term" value="P:protein secretion"/>
    <property type="evidence" value="ECO:0007669"/>
    <property type="project" value="InterPro"/>
</dbReference>
<evidence type="ECO:0000256" key="2">
    <source>
        <dbReference type="ARBA" id="ARBA00009477"/>
    </source>
</evidence>
<gene>
    <name evidence="10" type="ORF">L3V74_16940</name>
    <name evidence="11" type="ORF">Q7W82_19105</name>
</gene>
<evidence type="ECO:0000256" key="3">
    <source>
        <dbReference type="ARBA" id="ARBA00022448"/>
    </source>
</evidence>
<keyword evidence="3" id="KW-0813">Transport</keyword>
<reference evidence="10" key="2">
    <citation type="submission" date="2022-01" db="EMBL/GenBank/DDBJ databases">
        <authorList>
            <person name="Rana R."/>
            <person name="Patil P.B."/>
        </authorList>
    </citation>
    <scope>NUCLEOTIDE SEQUENCE</scope>
    <source>
        <strain evidence="10">PPL560</strain>
    </source>
</reference>
<evidence type="ECO:0000256" key="1">
    <source>
        <dbReference type="ARBA" id="ARBA00004167"/>
    </source>
</evidence>
<proteinExistence type="inferred from homology"/>
<dbReference type="Gene3D" id="2.40.50.100">
    <property type="match status" value="1"/>
</dbReference>
<sequence>MDQDAPGGADKSSRGMFRHQALAASAEPKSYGTVLLLGDRLVGGMALAGVLIVALILLFLATFSTSRKVQWQGVVIPAGGTVSVIAPSAGSVSRVLVREGEQVHAGQAMFVLSESLGNARLAGGDGAIPELLDERRQSLKRETAERQRKAELLKTSMLERLGDYDEEIRAASQQEQLQVQVIALAEQTSRTYSDLESSRYVSGIAVREKRLDLLSKKQQLVDIRRQIQRLRRERSSLASDMQNQTAQFKLDALDLQRKTFELDQQLTESTGTRTVVVRALGNGVVGTVNVAAGQGVGALLPLAVLIPEDRPLEVEMYAPSQAVGLMREGMDVSLRYSAFPYQKFGQQTGRVKAISRSTMRVEEVRLPASLMKSGAEPLYRVRIDIGSPTVRVYGREVPLRPGMLVEGSVNLEQRKLYEWILDPLFTVTGRL</sequence>
<keyword evidence="12" id="KW-1185">Reference proteome</keyword>
<dbReference type="InterPro" id="IPR058982">
    <property type="entry name" value="Beta-barrel_AprE"/>
</dbReference>
<dbReference type="InterPro" id="IPR006144">
    <property type="entry name" value="Secretion_HlyD_CS"/>
</dbReference>
<dbReference type="Pfam" id="PF26002">
    <property type="entry name" value="Beta-barrel_AprE"/>
    <property type="match status" value="1"/>
</dbReference>
<comment type="similarity">
    <text evidence="2">Belongs to the membrane fusion protein (MFP) (TC 8.A.1) family.</text>
</comment>
<evidence type="ECO:0000256" key="7">
    <source>
        <dbReference type="SAM" id="Coils"/>
    </source>
</evidence>
<dbReference type="EMBL" id="CP131914">
    <property type="protein sequence ID" value="XCI80334.1"/>
    <property type="molecule type" value="Genomic_DNA"/>
</dbReference>
<dbReference type="PANTHER" id="PTHR30386">
    <property type="entry name" value="MEMBRANE FUSION SUBUNIT OF EMRAB-TOLC MULTIDRUG EFFLUX PUMP"/>
    <property type="match status" value="1"/>
</dbReference>